<feature type="compositionally biased region" description="Acidic residues" evidence="9">
    <location>
        <begin position="205"/>
        <end position="215"/>
    </location>
</feature>
<evidence type="ECO:0000256" key="6">
    <source>
        <dbReference type="ARBA" id="ARBA00023163"/>
    </source>
</evidence>
<keyword evidence="4 11" id="KW-0238">DNA-binding</keyword>
<dbReference type="InterPro" id="IPR001471">
    <property type="entry name" value="AP2/ERF_dom"/>
</dbReference>
<evidence type="ECO:0000256" key="2">
    <source>
        <dbReference type="ARBA" id="ARBA00022821"/>
    </source>
</evidence>
<keyword evidence="2" id="KW-0611">Plant defense</keyword>
<feature type="region of interest" description="Disordered" evidence="9">
    <location>
        <begin position="1"/>
        <end position="21"/>
    </location>
</feature>
<dbReference type="SUPFAM" id="SSF54171">
    <property type="entry name" value="DNA-binding domain"/>
    <property type="match status" value="1"/>
</dbReference>
<protein>
    <submittedName>
        <fullName evidence="11">DNA-binding transcription factor</fullName>
    </submittedName>
</protein>
<gene>
    <name evidence="11" type="ORF">LIER_17763</name>
</gene>
<dbReference type="InterPro" id="IPR016177">
    <property type="entry name" value="DNA-bd_dom_sf"/>
</dbReference>
<dbReference type="PRINTS" id="PR00367">
    <property type="entry name" value="ETHRSPELEMNT"/>
</dbReference>
<feature type="region of interest" description="Disordered" evidence="9">
    <location>
        <begin position="109"/>
        <end position="139"/>
    </location>
</feature>
<name>A0AAV3QBG7_LITER</name>
<proteinExistence type="inferred from homology"/>
<keyword evidence="3" id="KW-0805">Transcription regulation</keyword>
<feature type="domain" description="AP2/ERF" evidence="10">
    <location>
        <begin position="27"/>
        <end position="84"/>
    </location>
</feature>
<dbReference type="Pfam" id="PF00847">
    <property type="entry name" value="AP2"/>
    <property type="match status" value="1"/>
</dbReference>
<evidence type="ECO:0000256" key="7">
    <source>
        <dbReference type="ARBA" id="ARBA00023242"/>
    </source>
</evidence>
<evidence type="ECO:0000313" key="12">
    <source>
        <dbReference type="Proteomes" id="UP001454036"/>
    </source>
</evidence>
<feature type="region of interest" description="Disordered" evidence="9">
    <location>
        <begin position="191"/>
        <end position="232"/>
    </location>
</feature>
<organism evidence="11 12">
    <name type="scientific">Lithospermum erythrorhizon</name>
    <name type="common">Purple gromwell</name>
    <name type="synonym">Lithospermum officinale var. erythrorhizon</name>
    <dbReference type="NCBI Taxonomy" id="34254"/>
    <lineage>
        <taxon>Eukaryota</taxon>
        <taxon>Viridiplantae</taxon>
        <taxon>Streptophyta</taxon>
        <taxon>Embryophyta</taxon>
        <taxon>Tracheophyta</taxon>
        <taxon>Spermatophyta</taxon>
        <taxon>Magnoliopsida</taxon>
        <taxon>eudicotyledons</taxon>
        <taxon>Gunneridae</taxon>
        <taxon>Pentapetalae</taxon>
        <taxon>asterids</taxon>
        <taxon>lamiids</taxon>
        <taxon>Boraginales</taxon>
        <taxon>Boraginaceae</taxon>
        <taxon>Boraginoideae</taxon>
        <taxon>Lithospermeae</taxon>
        <taxon>Lithospermum</taxon>
    </lineage>
</organism>
<dbReference type="PROSITE" id="PS51032">
    <property type="entry name" value="AP2_ERF"/>
    <property type="match status" value="1"/>
</dbReference>
<dbReference type="AlphaFoldDB" id="A0AAV3QBG7"/>
<evidence type="ECO:0000313" key="11">
    <source>
        <dbReference type="EMBL" id="GAA0161452.1"/>
    </source>
</evidence>
<evidence type="ECO:0000256" key="9">
    <source>
        <dbReference type="SAM" id="MobiDB-lite"/>
    </source>
</evidence>
<evidence type="ECO:0000256" key="3">
    <source>
        <dbReference type="ARBA" id="ARBA00023015"/>
    </source>
</evidence>
<dbReference type="InterPro" id="IPR036955">
    <property type="entry name" value="AP2/ERF_dom_sf"/>
</dbReference>
<keyword evidence="12" id="KW-1185">Reference proteome</keyword>
<sequence length="232" mass="26147">MVKPMGSLPPSSSSSSLRQENSEEIIKYRGVRKRKWGKWVSEIRLPNSRERIWLGSFDNAEKAAKAFDAALFCLRGENAMFNFPDNPPNIVGGQSLTPQEIQHVASQFANNEEEEKKKDGREEDHQPCIRSNENDGNGVIMEEEHNEGGIDWSFLNMMELDDGNVFDVTKTIPDYSLYSGIDRMIQDNNDDMYMPQLVPSKDEDNGGEEDGDGIEDGNIGGDLSSPYSLWNF</sequence>
<feature type="compositionally biased region" description="Low complexity" evidence="9">
    <location>
        <begin position="8"/>
        <end position="17"/>
    </location>
</feature>
<evidence type="ECO:0000256" key="5">
    <source>
        <dbReference type="ARBA" id="ARBA00023159"/>
    </source>
</evidence>
<dbReference type="CDD" id="cd00018">
    <property type="entry name" value="AP2"/>
    <property type="match status" value="1"/>
</dbReference>
<keyword evidence="7" id="KW-0539">Nucleus</keyword>
<accession>A0AAV3QBG7</accession>
<evidence type="ECO:0000259" key="10">
    <source>
        <dbReference type="PROSITE" id="PS51032"/>
    </source>
</evidence>
<evidence type="ECO:0000256" key="1">
    <source>
        <dbReference type="ARBA" id="ARBA00004123"/>
    </source>
</evidence>
<evidence type="ECO:0000256" key="8">
    <source>
        <dbReference type="ARBA" id="ARBA00024343"/>
    </source>
</evidence>
<keyword evidence="6" id="KW-0804">Transcription</keyword>
<dbReference type="GO" id="GO:0003677">
    <property type="term" value="F:DNA binding"/>
    <property type="evidence" value="ECO:0007669"/>
    <property type="project" value="UniProtKB-KW"/>
</dbReference>
<dbReference type="Proteomes" id="UP001454036">
    <property type="component" value="Unassembled WGS sequence"/>
</dbReference>
<dbReference type="PANTHER" id="PTHR31985">
    <property type="entry name" value="ETHYLENE-RESPONSIVE TRANSCRIPTION FACTOR ERF042-RELATED"/>
    <property type="match status" value="1"/>
</dbReference>
<keyword evidence="5" id="KW-0010">Activator</keyword>
<dbReference type="FunFam" id="3.30.730.10:FF:000001">
    <property type="entry name" value="Ethylene-responsive transcription factor 2"/>
    <property type="match status" value="1"/>
</dbReference>
<evidence type="ECO:0000256" key="4">
    <source>
        <dbReference type="ARBA" id="ARBA00023125"/>
    </source>
</evidence>
<reference evidence="11 12" key="1">
    <citation type="submission" date="2024-01" db="EMBL/GenBank/DDBJ databases">
        <title>The complete chloroplast genome sequence of Lithospermum erythrorhizon: insights into the phylogenetic relationship among Boraginaceae species and the maternal lineages of purple gromwells.</title>
        <authorList>
            <person name="Okada T."/>
            <person name="Watanabe K."/>
        </authorList>
    </citation>
    <scope>NUCLEOTIDE SEQUENCE [LARGE SCALE GENOMIC DNA]</scope>
</reference>
<dbReference type="PANTHER" id="PTHR31985:SF273">
    <property type="entry name" value="ETHYLENE-RESPONSIVE TRANSCRIPTION FACTOR ERF017"/>
    <property type="match status" value="1"/>
</dbReference>
<dbReference type="GO" id="GO:0003700">
    <property type="term" value="F:DNA-binding transcription factor activity"/>
    <property type="evidence" value="ECO:0007669"/>
    <property type="project" value="InterPro"/>
</dbReference>
<dbReference type="GO" id="GO:0006952">
    <property type="term" value="P:defense response"/>
    <property type="evidence" value="ECO:0007669"/>
    <property type="project" value="UniProtKB-KW"/>
</dbReference>
<dbReference type="Gene3D" id="3.30.730.10">
    <property type="entry name" value="AP2/ERF domain"/>
    <property type="match status" value="1"/>
</dbReference>
<dbReference type="GO" id="GO:0005634">
    <property type="term" value="C:nucleus"/>
    <property type="evidence" value="ECO:0007669"/>
    <property type="project" value="UniProtKB-SubCell"/>
</dbReference>
<dbReference type="SMART" id="SM00380">
    <property type="entry name" value="AP2"/>
    <property type="match status" value="1"/>
</dbReference>
<feature type="compositionally biased region" description="Basic and acidic residues" evidence="9">
    <location>
        <begin position="114"/>
        <end position="127"/>
    </location>
</feature>
<dbReference type="InterPro" id="IPR051032">
    <property type="entry name" value="AP2/ERF_TF_ERF_subfamily"/>
</dbReference>
<comment type="caution">
    <text evidence="11">The sequence shown here is derived from an EMBL/GenBank/DDBJ whole genome shotgun (WGS) entry which is preliminary data.</text>
</comment>
<dbReference type="EMBL" id="BAABME010004182">
    <property type="protein sequence ID" value="GAA0161452.1"/>
    <property type="molecule type" value="Genomic_DNA"/>
</dbReference>
<comment type="subcellular location">
    <subcellularLocation>
        <location evidence="1">Nucleus</location>
    </subcellularLocation>
</comment>
<comment type="similarity">
    <text evidence="8">Belongs to the AP2/ERF transcription factor family. ERF subfamily.</text>
</comment>